<keyword evidence="1" id="KW-0732">Signal</keyword>
<gene>
    <name evidence="2" type="ORF">DEM34_11740</name>
</gene>
<dbReference type="OrthoDB" id="9796962at2"/>
<evidence type="ECO:0000256" key="1">
    <source>
        <dbReference type="SAM" id="SignalP"/>
    </source>
</evidence>
<dbReference type="InterPro" id="IPR058248">
    <property type="entry name" value="Lxx211020-like"/>
</dbReference>
<accession>A0A2U2N0N8</accession>
<reference evidence="2 3" key="1">
    <citation type="submission" date="2018-05" db="EMBL/GenBank/DDBJ databases">
        <title>Spiribacter halobius sp. nov., a moderately halophilic bacterium isolated from marine solar saltern.</title>
        <authorList>
            <person name="Zheng W.-S."/>
            <person name="Lu D.-C."/>
            <person name="Du Z.-J."/>
        </authorList>
    </citation>
    <scope>NUCLEOTIDE SEQUENCE [LARGE SCALE GENOMIC DNA]</scope>
    <source>
        <strain evidence="2 3">E85</strain>
    </source>
</reference>
<sequence length="155" mass="16686">MLSRRALPALLLCLLAPLAVADPGPEIRGVWARATPPMIENGAVYFEIVNPAPRADTLLGVETPRVPRAELHRSDTSSGQARMAHTPRVQVPAEGAVRFEPGGRHVMLMGLQEPLQAGERFPLTLRFERAGEVTVEVTVQPATAMGPPEADDTPN</sequence>
<dbReference type="Gene3D" id="2.60.40.1890">
    <property type="entry name" value="PCu(A)C copper chaperone"/>
    <property type="match status" value="1"/>
</dbReference>
<dbReference type="InterPro" id="IPR036182">
    <property type="entry name" value="PCuAC_sf"/>
</dbReference>
<evidence type="ECO:0000313" key="3">
    <source>
        <dbReference type="Proteomes" id="UP000245474"/>
    </source>
</evidence>
<dbReference type="PANTHER" id="PTHR36302:SF1">
    <property type="entry name" value="COPPER CHAPERONE PCU(A)C"/>
    <property type="match status" value="1"/>
</dbReference>
<feature type="signal peptide" evidence="1">
    <location>
        <begin position="1"/>
        <end position="21"/>
    </location>
</feature>
<dbReference type="Pfam" id="PF04314">
    <property type="entry name" value="PCuAC"/>
    <property type="match status" value="1"/>
</dbReference>
<dbReference type="EMBL" id="QFFI01000017">
    <property type="protein sequence ID" value="PWG62613.1"/>
    <property type="molecule type" value="Genomic_DNA"/>
</dbReference>
<feature type="chain" id="PRO_5015762352" evidence="1">
    <location>
        <begin position="22"/>
        <end position="155"/>
    </location>
</feature>
<proteinExistence type="predicted"/>
<evidence type="ECO:0000313" key="2">
    <source>
        <dbReference type="EMBL" id="PWG62613.1"/>
    </source>
</evidence>
<keyword evidence="3" id="KW-1185">Reference proteome</keyword>
<protein>
    <submittedName>
        <fullName evidence="2">Copper chaperone PCu(A)C</fullName>
    </submittedName>
</protein>
<dbReference type="Proteomes" id="UP000245474">
    <property type="component" value="Unassembled WGS sequence"/>
</dbReference>
<dbReference type="InterPro" id="IPR007410">
    <property type="entry name" value="LpqE-like"/>
</dbReference>
<dbReference type="PANTHER" id="PTHR36302">
    <property type="entry name" value="BLR7088 PROTEIN"/>
    <property type="match status" value="1"/>
</dbReference>
<name>A0A2U2N0N8_9GAMM</name>
<organism evidence="2 3">
    <name type="scientific">Sediminicurvatus halobius</name>
    <dbReference type="NCBI Taxonomy" id="2182432"/>
    <lineage>
        <taxon>Bacteria</taxon>
        <taxon>Pseudomonadati</taxon>
        <taxon>Pseudomonadota</taxon>
        <taxon>Gammaproteobacteria</taxon>
        <taxon>Chromatiales</taxon>
        <taxon>Ectothiorhodospiraceae</taxon>
        <taxon>Sediminicurvatus</taxon>
    </lineage>
</organism>
<dbReference type="RefSeq" id="WP_109679003.1">
    <property type="nucleotide sequence ID" value="NZ_CP086615.1"/>
</dbReference>
<comment type="caution">
    <text evidence="2">The sequence shown here is derived from an EMBL/GenBank/DDBJ whole genome shotgun (WGS) entry which is preliminary data.</text>
</comment>
<dbReference type="AlphaFoldDB" id="A0A2U2N0N8"/>
<dbReference type="SUPFAM" id="SSF110087">
    <property type="entry name" value="DR1885-like metal-binding protein"/>
    <property type="match status" value="1"/>
</dbReference>